<sequence>MNWFTTFQIPKAQPPIAFDAKILSLGSCFAQVIGEQLSRRKFKTLINPFGTLFNPISIAKVLEDSLMDAPLDTSLINEREGLFFHYNYHSDLNAKTKAELVEKIKKVQAGVRDFLQSADVLILTFGTGWIYSLADSNEVLANCHKQPQSLFEKRLLTLEEMYQATKSLLMTIQERNPNLRVILTVSPVRHTKDGVPENQLSKSLLRVLCDSLSKSSPQAEYFPAYEIMMDELRDYRFYKSDQIHPSQEAEEYIWNRWTQTYFSEATLKKVVEIERIQAQLQHRPLNPESQNHRQFLQKLLEKLERLAGEFDFSTEIKSVNQQLKDLSEN</sequence>
<keyword evidence="3" id="KW-1185">Reference proteome</keyword>
<dbReference type="EC" id="3.1.-.-" evidence="2"/>
<dbReference type="RefSeq" id="WP_377907208.1">
    <property type="nucleotide sequence ID" value="NZ_JBHRZS010000007.1"/>
</dbReference>
<protein>
    <submittedName>
        <fullName evidence="2">GSCFA domain-containing protein</fullName>
        <ecNumber evidence="2">3.1.-.-</ecNumber>
    </submittedName>
</protein>
<dbReference type="Proteomes" id="UP001595805">
    <property type="component" value="Unassembled WGS sequence"/>
</dbReference>
<dbReference type="GO" id="GO:0016787">
    <property type="term" value="F:hydrolase activity"/>
    <property type="evidence" value="ECO:0007669"/>
    <property type="project" value="UniProtKB-KW"/>
</dbReference>
<dbReference type="InterPro" id="IPR036514">
    <property type="entry name" value="SGNH_hydro_sf"/>
</dbReference>
<accession>A0ABV8AV32</accession>
<evidence type="ECO:0000259" key="1">
    <source>
        <dbReference type="Pfam" id="PF08885"/>
    </source>
</evidence>
<dbReference type="Pfam" id="PF08885">
    <property type="entry name" value="GSCFA"/>
    <property type="match status" value="1"/>
</dbReference>
<reference evidence="3" key="1">
    <citation type="journal article" date="2019" name="Int. J. Syst. Evol. Microbiol.">
        <title>The Global Catalogue of Microorganisms (GCM) 10K type strain sequencing project: providing services to taxonomists for standard genome sequencing and annotation.</title>
        <authorList>
            <consortium name="The Broad Institute Genomics Platform"/>
            <consortium name="The Broad Institute Genome Sequencing Center for Infectious Disease"/>
            <person name="Wu L."/>
            <person name="Ma J."/>
        </authorList>
    </citation>
    <scope>NUCLEOTIDE SEQUENCE [LARGE SCALE GENOMIC DNA]</scope>
    <source>
        <strain evidence="3">CCUG 60523</strain>
    </source>
</reference>
<comment type="caution">
    <text evidence="2">The sequence shown here is derived from an EMBL/GenBank/DDBJ whole genome shotgun (WGS) entry which is preliminary data.</text>
</comment>
<name>A0ABV8AV32_9BACT</name>
<evidence type="ECO:0000313" key="2">
    <source>
        <dbReference type="EMBL" id="MFC3881858.1"/>
    </source>
</evidence>
<proteinExistence type="predicted"/>
<dbReference type="Gene3D" id="3.40.50.1110">
    <property type="entry name" value="SGNH hydrolase"/>
    <property type="match status" value="1"/>
</dbReference>
<organism evidence="2 3">
    <name type="scientific">Algoriphagus namhaensis</name>
    <dbReference type="NCBI Taxonomy" id="915353"/>
    <lineage>
        <taxon>Bacteria</taxon>
        <taxon>Pseudomonadati</taxon>
        <taxon>Bacteroidota</taxon>
        <taxon>Cytophagia</taxon>
        <taxon>Cytophagales</taxon>
        <taxon>Cyclobacteriaceae</taxon>
        <taxon>Algoriphagus</taxon>
    </lineage>
</organism>
<evidence type="ECO:0000313" key="3">
    <source>
        <dbReference type="Proteomes" id="UP001595805"/>
    </source>
</evidence>
<feature type="domain" description="GSCFA" evidence="1">
    <location>
        <begin position="21"/>
        <end position="257"/>
    </location>
</feature>
<gene>
    <name evidence="2" type="ORF">ACFOSV_16805</name>
</gene>
<keyword evidence="2" id="KW-0378">Hydrolase</keyword>
<dbReference type="InterPro" id="IPR014982">
    <property type="entry name" value="GSCFA"/>
</dbReference>
<dbReference type="EMBL" id="JBHRZS010000007">
    <property type="protein sequence ID" value="MFC3881858.1"/>
    <property type="molecule type" value="Genomic_DNA"/>
</dbReference>
<dbReference type="SUPFAM" id="SSF52266">
    <property type="entry name" value="SGNH hydrolase"/>
    <property type="match status" value="1"/>
</dbReference>